<dbReference type="OrthoDB" id="5298197at2"/>
<dbReference type="Pfam" id="PF08905">
    <property type="entry name" value="DUF1850"/>
    <property type="match status" value="1"/>
</dbReference>
<dbReference type="AlphaFoldDB" id="A0A419A8T7"/>
<keyword evidence="2" id="KW-1185">Reference proteome</keyword>
<comment type="caution">
    <text evidence="1">The sequence shown here is derived from an EMBL/GenBank/DDBJ whole genome shotgun (WGS) entry which is preliminary data.</text>
</comment>
<accession>A0A419A8T7</accession>
<dbReference type="RefSeq" id="WP_119897662.1">
    <property type="nucleotide sequence ID" value="NZ_QNRC01000025.1"/>
</dbReference>
<dbReference type="Proteomes" id="UP000283587">
    <property type="component" value="Unassembled WGS sequence"/>
</dbReference>
<evidence type="ECO:0000313" key="2">
    <source>
        <dbReference type="Proteomes" id="UP000283587"/>
    </source>
</evidence>
<organism evidence="1 2">
    <name type="scientific">Paracoccus siganidrum</name>
    <dbReference type="NCBI Taxonomy" id="1276757"/>
    <lineage>
        <taxon>Bacteria</taxon>
        <taxon>Pseudomonadati</taxon>
        <taxon>Pseudomonadota</taxon>
        <taxon>Alphaproteobacteria</taxon>
        <taxon>Rhodobacterales</taxon>
        <taxon>Paracoccaceae</taxon>
        <taxon>Paracoccus</taxon>
    </lineage>
</organism>
<gene>
    <name evidence="1" type="ORF">D3P05_08065</name>
</gene>
<proteinExistence type="predicted"/>
<sequence>MICIAAAGVVLALAADDFTLRWQHSVTHTRWEEYWQASPEGLRPVEAFVQSPGAGMEIPDHARRVRGGWRYSVELPPQKEVLLASSGTTGSGWTLCASGRCLELGQRPDEPLRLWQAEECGALSAE</sequence>
<name>A0A419A8T7_9RHOB</name>
<reference evidence="2" key="1">
    <citation type="submission" date="2018-09" db="EMBL/GenBank/DDBJ databases">
        <title>Paracoccus onubensis nov. sp. a moderate halophilic bacterium isolated from Gruta de las Maravillas (Aracena, Spain).</title>
        <authorList>
            <person name="Jurado V."/>
            <person name="Gutierrez-Patricio S."/>
            <person name="Gonzalez-Pimentel J.L."/>
            <person name="Miller A.Z."/>
            <person name="Laiz L."/>
            <person name="Saiz-Jimenez C."/>
        </authorList>
    </citation>
    <scope>NUCLEOTIDE SEQUENCE [LARGE SCALE GENOMIC DNA]</scope>
    <source>
        <strain evidence="2">DSM 26381</strain>
    </source>
</reference>
<dbReference type="InterPro" id="IPR015001">
    <property type="entry name" value="DUF1850"/>
</dbReference>
<evidence type="ECO:0000313" key="1">
    <source>
        <dbReference type="EMBL" id="RJL18173.1"/>
    </source>
</evidence>
<dbReference type="EMBL" id="QZEW01000027">
    <property type="protein sequence ID" value="RJL18173.1"/>
    <property type="molecule type" value="Genomic_DNA"/>
</dbReference>
<protein>
    <submittedName>
        <fullName evidence="1">DUF1850 domain-containing protein</fullName>
    </submittedName>
</protein>